<sequence length="303" mass="32623">MISELLKSGVPGAHSNARQRVEGKVDLPRLFRAIDADPAIAGAGVVYIESDFTVVTLREFQVICSIVPKKVILREAPRYMAPLEFARALETQPRESRLVAELVSMGLACSAAYLSWVVVRAGSVLIPFTSGASSIIAFIGLSAASASSAQCLIGGTRVAIELVNPKLNDRLDSKEWYQGMVAALDDISLLGAGASGYTTLRVTEIIKLAINKNFRQVLKGMSRQERAKLTKDVLAIKNPSLTRKLIKLKQATKELPKSFSENAINQSTMIHIKDSVAATLSFSGSAFSGNVNALAIGLYEEAR</sequence>
<evidence type="ECO:0000313" key="2">
    <source>
        <dbReference type="Proteomes" id="UP000063229"/>
    </source>
</evidence>
<dbReference type="AlphaFoldDB" id="A0A0X1T5M2"/>
<evidence type="ECO:0000313" key="1">
    <source>
        <dbReference type="EMBL" id="AMB87368.1"/>
    </source>
</evidence>
<gene>
    <name evidence="1" type="ORF">AWM79_19525</name>
</gene>
<keyword evidence="2" id="KW-1185">Reference proteome</keyword>
<dbReference type="RefSeq" id="WP_060783574.1">
    <property type="nucleotide sequence ID" value="NZ_CP014135.1"/>
</dbReference>
<dbReference type="EMBL" id="CP014135">
    <property type="protein sequence ID" value="AMB87368.1"/>
    <property type="molecule type" value="Genomic_DNA"/>
</dbReference>
<reference evidence="1 2" key="1">
    <citation type="submission" date="2016-01" db="EMBL/GenBank/DDBJ databases">
        <authorList>
            <person name="McClelland M."/>
            <person name="Jain A."/>
            <person name="Saraogi P."/>
            <person name="Mendelson R."/>
            <person name="Westerman R."/>
            <person name="SanMiguel P."/>
            <person name="Csonka L."/>
        </authorList>
    </citation>
    <scope>NUCLEOTIDE SEQUENCE [LARGE SCALE GENOMIC DNA]</scope>
    <source>
        <strain evidence="1 2">NCPPB 2472</strain>
    </source>
</reference>
<dbReference type="Proteomes" id="UP000063229">
    <property type="component" value="Chromosome"/>
</dbReference>
<organism evidence="1 2">
    <name type="scientific">Pseudomonas agarici</name>
    <dbReference type="NCBI Taxonomy" id="46677"/>
    <lineage>
        <taxon>Bacteria</taxon>
        <taxon>Pseudomonadati</taxon>
        <taxon>Pseudomonadota</taxon>
        <taxon>Gammaproteobacteria</taxon>
        <taxon>Pseudomonadales</taxon>
        <taxon>Pseudomonadaceae</taxon>
        <taxon>Pseudomonas</taxon>
    </lineage>
</organism>
<dbReference type="KEGG" id="pagb:AWM79_19525"/>
<accession>A0A0X1T5M2</accession>
<name>A0A0X1T5M2_PSEAA</name>
<protein>
    <submittedName>
        <fullName evidence="1">NAD synthetase</fullName>
    </submittedName>
</protein>
<proteinExistence type="predicted"/>
<dbReference type="STRING" id="46677.AWM79_19525"/>